<accession>A0A067K2Z2</accession>
<dbReference type="AlphaFoldDB" id="A0A067K2Z2"/>
<dbReference type="SUPFAM" id="SSF48264">
    <property type="entry name" value="Cytochrome P450"/>
    <property type="match status" value="1"/>
</dbReference>
<comment type="similarity">
    <text evidence="1 2">Belongs to the cytochrome P450 family.</text>
</comment>
<dbReference type="GO" id="GO:0005506">
    <property type="term" value="F:iron ion binding"/>
    <property type="evidence" value="ECO:0007669"/>
    <property type="project" value="InterPro"/>
</dbReference>
<evidence type="ECO:0000313" key="3">
    <source>
        <dbReference type="EMBL" id="KDP26154.1"/>
    </source>
</evidence>
<dbReference type="PANTHER" id="PTHR47950">
    <property type="entry name" value="CYTOCHROME P450, FAMILY 76, SUBFAMILY C, POLYPEPTIDE 5-RELATED"/>
    <property type="match status" value="1"/>
</dbReference>
<proteinExistence type="inferred from homology"/>
<dbReference type="Pfam" id="PF00067">
    <property type="entry name" value="p450"/>
    <property type="match status" value="1"/>
</dbReference>
<dbReference type="GO" id="GO:0004497">
    <property type="term" value="F:monooxygenase activity"/>
    <property type="evidence" value="ECO:0007669"/>
    <property type="project" value="UniProtKB-KW"/>
</dbReference>
<dbReference type="Proteomes" id="UP000027138">
    <property type="component" value="Unassembled WGS sequence"/>
</dbReference>
<keyword evidence="2" id="KW-0408">Iron</keyword>
<keyword evidence="2" id="KW-0479">Metal-binding</keyword>
<keyword evidence="4" id="KW-1185">Reference proteome</keyword>
<keyword evidence="2" id="KW-0503">Monooxygenase</keyword>
<organism evidence="3 4">
    <name type="scientific">Jatropha curcas</name>
    <name type="common">Barbados nut</name>
    <dbReference type="NCBI Taxonomy" id="180498"/>
    <lineage>
        <taxon>Eukaryota</taxon>
        <taxon>Viridiplantae</taxon>
        <taxon>Streptophyta</taxon>
        <taxon>Embryophyta</taxon>
        <taxon>Tracheophyta</taxon>
        <taxon>Spermatophyta</taxon>
        <taxon>Magnoliopsida</taxon>
        <taxon>eudicotyledons</taxon>
        <taxon>Gunneridae</taxon>
        <taxon>Pentapetalae</taxon>
        <taxon>rosids</taxon>
        <taxon>fabids</taxon>
        <taxon>Malpighiales</taxon>
        <taxon>Euphorbiaceae</taxon>
        <taxon>Crotonoideae</taxon>
        <taxon>Jatropheae</taxon>
        <taxon>Jatropha</taxon>
    </lineage>
</organism>
<dbReference type="InterPro" id="IPR017972">
    <property type="entry name" value="Cyt_P450_CS"/>
</dbReference>
<keyword evidence="2" id="KW-0560">Oxidoreductase</keyword>
<evidence type="ECO:0008006" key="5">
    <source>
        <dbReference type="Google" id="ProtNLM"/>
    </source>
</evidence>
<sequence length="100" mass="11122">MAISSPACHSGGQNFELLPFGAGRRICPGIPMAHRVLHHVVASLLHCFDWEVGSGSTPQTIDMKEGMGNNRSKAYTIKSNTEEDQQRMIIFRYENSETVE</sequence>
<evidence type="ECO:0000256" key="2">
    <source>
        <dbReference type="RuleBase" id="RU000461"/>
    </source>
</evidence>
<dbReference type="PROSITE" id="PS00086">
    <property type="entry name" value="CYTOCHROME_P450"/>
    <property type="match status" value="1"/>
</dbReference>
<gene>
    <name evidence="3" type="ORF">JCGZ_22835</name>
</gene>
<dbReference type="EMBL" id="KK914926">
    <property type="protein sequence ID" value="KDP26154.1"/>
    <property type="molecule type" value="Genomic_DNA"/>
</dbReference>
<dbReference type="GO" id="GO:0016705">
    <property type="term" value="F:oxidoreductase activity, acting on paired donors, with incorporation or reduction of molecular oxygen"/>
    <property type="evidence" value="ECO:0007669"/>
    <property type="project" value="InterPro"/>
</dbReference>
<keyword evidence="2" id="KW-0349">Heme</keyword>
<dbReference type="GO" id="GO:0020037">
    <property type="term" value="F:heme binding"/>
    <property type="evidence" value="ECO:0007669"/>
    <property type="project" value="InterPro"/>
</dbReference>
<protein>
    <recommendedName>
        <fullName evidence="5">Cytochrome P450</fullName>
    </recommendedName>
</protein>
<dbReference type="InterPro" id="IPR036396">
    <property type="entry name" value="Cyt_P450_sf"/>
</dbReference>
<name>A0A067K2Z2_JATCU</name>
<evidence type="ECO:0000313" key="4">
    <source>
        <dbReference type="Proteomes" id="UP000027138"/>
    </source>
</evidence>
<dbReference type="OrthoDB" id="6764281at2759"/>
<dbReference type="STRING" id="180498.A0A067K2Z2"/>
<dbReference type="Gene3D" id="1.10.630.10">
    <property type="entry name" value="Cytochrome P450"/>
    <property type="match status" value="1"/>
</dbReference>
<dbReference type="PANTHER" id="PTHR47950:SF15">
    <property type="entry name" value="CYTOCHROME P450"/>
    <property type="match status" value="1"/>
</dbReference>
<dbReference type="InterPro" id="IPR001128">
    <property type="entry name" value="Cyt_P450"/>
</dbReference>
<reference evidence="3 4" key="1">
    <citation type="journal article" date="2014" name="PLoS ONE">
        <title>Global Analysis of Gene Expression Profiles in Physic Nut (Jatropha curcas L.) Seedlings Exposed to Salt Stress.</title>
        <authorList>
            <person name="Zhang L."/>
            <person name="Zhang C."/>
            <person name="Wu P."/>
            <person name="Chen Y."/>
            <person name="Li M."/>
            <person name="Jiang H."/>
            <person name="Wu G."/>
        </authorList>
    </citation>
    <scope>NUCLEOTIDE SEQUENCE [LARGE SCALE GENOMIC DNA]</scope>
    <source>
        <strain evidence="4">cv. GZQX0401</strain>
        <tissue evidence="3">Young leaves</tissue>
    </source>
</reference>
<evidence type="ECO:0000256" key="1">
    <source>
        <dbReference type="ARBA" id="ARBA00010617"/>
    </source>
</evidence>